<dbReference type="EC" id="2.3.1.51" evidence="5"/>
<comment type="catalytic activity">
    <reaction evidence="5">
        <text>a 1-acyl-sn-glycero-3-phosphate + an acyl-CoA = a 1,2-diacyl-sn-glycero-3-phosphate + CoA</text>
        <dbReference type="Rhea" id="RHEA:19709"/>
        <dbReference type="ChEBI" id="CHEBI:57287"/>
        <dbReference type="ChEBI" id="CHEBI:57970"/>
        <dbReference type="ChEBI" id="CHEBI:58342"/>
        <dbReference type="ChEBI" id="CHEBI:58608"/>
        <dbReference type="EC" id="2.3.1.51"/>
    </reaction>
</comment>
<keyword evidence="5" id="KW-0444">Lipid biosynthesis</keyword>
<dbReference type="Proteomes" id="UP001153954">
    <property type="component" value="Unassembled WGS sequence"/>
</dbReference>
<organism evidence="8 9">
    <name type="scientific">Euphydryas editha</name>
    <name type="common">Edith's checkerspot</name>
    <dbReference type="NCBI Taxonomy" id="104508"/>
    <lineage>
        <taxon>Eukaryota</taxon>
        <taxon>Metazoa</taxon>
        <taxon>Ecdysozoa</taxon>
        <taxon>Arthropoda</taxon>
        <taxon>Hexapoda</taxon>
        <taxon>Insecta</taxon>
        <taxon>Pterygota</taxon>
        <taxon>Neoptera</taxon>
        <taxon>Endopterygota</taxon>
        <taxon>Lepidoptera</taxon>
        <taxon>Glossata</taxon>
        <taxon>Ditrysia</taxon>
        <taxon>Papilionoidea</taxon>
        <taxon>Nymphalidae</taxon>
        <taxon>Nymphalinae</taxon>
        <taxon>Euphydryas</taxon>
    </lineage>
</organism>
<evidence type="ECO:0000256" key="2">
    <source>
        <dbReference type="ARBA" id="ARBA00008655"/>
    </source>
</evidence>
<evidence type="ECO:0000259" key="7">
    <source>
        <dbReference type="SMART" id="SM00563"/>
    </source>
</evidence>
<evidence type="ECO:0000256" key="5">
    <source>
        <dbReference type="RuleBase" id="RU361267"/>
    </source>
</evidence>
<dbReference type="InterPro" id="IPR002123">
    <property type="entry name" value="Plipid/glycerol_acylTrfase"/>
</dbReference>
<dbReference type="NCBIfam" id="TIGR00530">
    <property type="entry name" value="AGP_acyltrn"/>
    <property type="match status" value="1"/>
</dbReference>
<keyword evidence="5" id="KW-0443">Lipid metabolism</keyword>
<evidence type="ECO:0000256" key="1">
    <source>
        <dbReference type="ARBA" id="ARBA00004728"/>
    </source>
</evidence>
<dbReference type="GO" id="GO:0005783">
    <property type="term" value="C:endoplasmic reticulum"/>
    <property type="evidence" value="ECO:0007669"/>
    <property type="project" value="TreeGrafter"/>
</dbReference>
<accession>A0AAU9UR49</accession>
<keyword evidence="3 5" id="KW-0808">Transferase</keyword>
<keyword evidence="9" id="KW-1185">Reference proteome</keyword>
<keyword evidence="6" id="KW-0812">Transmembrane</keyword>
<sequence>MWDKLVYVLVIIIVTFLFKHKLYNTLKCAQYYIKFCFIFFVLAFNSFIHIPLLIWNGKNVKNGRIIVGTAKFIGRLLGITWHIRNAEILSENSGAVIISNHQSVLDIMHVCQLWLVHDKVVVVVKKELFYFWPFGFAIYMTDGIFLDRRNPTVATQLLLNKSKNLFQNKIKLLIFPEGTRNSDLTKFLPFKKGAFNIAVQAQVPIIPIVVSRYYFLNHTRRIFSNGHVIAKCLEPVSTEGLTMDDIPDLINRVQGTMEKVYQELSHEVTKDLLSDYPLATKD</sequence>
<feature type="domain" description="Phospholipid/glycerol acyltransferase" evidence="7">
    <location>
        <begin position="95"/>
        <end position="213"/>
    </location>
</feature>
<dbReference type="InterPro" id="IPR004552">
    <property type="entry name" value="AGP_acyltrans"/>
</dbReference>
<proteinExistence type="inferred from homology"/>
<comment type="caution">
    <text evidence="8">The sequence shown here is derived from an EMBL/GenBank/DDBJ whole genome shotgun (WGS) entry which is preliminary data.</text>
</comment>
<keyword evidence="6" id="KW-1133">Transmembrane helix</keyword>
<dbReference type="SMART" id="SM00563">
    <property type="entry name" value="PlsC"/>
    <property type="match status" value="1"/>
</dbReference>
<dbReference type="EMBL" id="CAKOGL010000022">
    <property type="protein sequence ID" value="CAH2100074.1"/>
    <property type="molecule type" value="Genomic_DNA"/>
</dbReference>
<comment type="similarity">
    <text evidence="2 5">Belongs to the 1-acyl-sn-glycerol-3-phosphate acyltransferase family.</text>
</comment>
<comment type="pathway">
    <text evidence="1">Phospholipid metabolism; CDP-diacylglycerol biosynthesis; CDP-diacylglycerol from sn-glycerol 3-phosphate: step 2/3.</text>
</comment>
<keyword evidence="4 5" id="KW-0012">Acyltransferase</keyword>
<comment type="domain">
    <text evidence="5">The HXXXXD motif is essential for acyltransferase activity and may constitute the binding site for the phosphate moiety of the glycerol-3-phosphate.</text>
</comment>
<evidence type="ECO:0000256" key="4">
    <source>
        <dbReference type="ARBA" id="ARBA00023315"/>
    </source>
</evidence>
<evidence type="ECO:0000256" key="3">
    <source>
        <dbReference type="ARBA" id="ARBA00022679"/>
    </source>
</evidence>
<keyword evidence="5" id="KW-0594">Phospholipid biosynthesis</keyword>
<dbReference type="PANTHER" id="PTHR10434">
    <property type="entry name" value="1-ACYL-SN-GLYCEROL-3-PHOSPHATE ACYLTRANSFERASE"/>
    <property type="match status" value="1"/>
</dbReference>
<reference evidence="8" key="1">
    <citation type="submission" date="2022-03" db="EMBL/GenBank/DDBJ databases">
        <authorList>
            <person name="Tunstrom K."/>
        </authorList>
    </citation>
    <scope>NUCLEOTIDE SEQUENCE</scope>
</reference>
<evidence type="ECO:0000256" key="6">
    <source>
        <dbReference type="SAM" id="Phobius"/>
    </source>
</evidence>
<feature type="transmembrane region" description="Helical" evidence="6">
    <location>
        <begin position="6"/>
        <end position="23"/>
    </location>
</feature>
<evidence type="ECO:0000313" key="8">
    <source>
        <dbReference type="EMBL" id="CAH2100074.1"/>
    </source>
</evidence>
<dbReference type="CDD" id="cd07989">
    <property type="entry name" value="LPLAT_AGPAT-like"/>
    <property type="match status" value="1"/>
</dbReference>
<evidence type="ECO:0000313" key="9">
    <source>
        <dbReference type="Proteomes" id="UP001153954"/>
    </source>
</evidence>
<dbReference type="GO" id="GO:0016020">
    <property type="term" value="C:membrane"/>
    <property type="evidence" value="ECO:0007669"/>
    <property type="project" value="InterPro"/>
</dbReference>
<feature type="transmembrane region" description="Helical" evidence="6">
    <location>
        <begin position="35"/>
        <end position="55"/>
    </location>
</feature>
<dbReference type="SUPFAM" id="SSF69593">
    <property type="entry name" value="Glycerol-3-phosphate (1)-acyltransferase"/>
    <property type="match status" value="1"/>
</dbReference>
<dbReference type="Pfam" id="PF01553">
    <property type="entry name" value="Acyltransferase"/>
    <property type="match status" value="1"/>
</dbReference>
<gene>
    <name evidence="8" type="ORF">EEDITHA_LOCUS14981</name>
</gene>
<keyword evidence="6" id="KW-0472">Membrane</keyword>
<keyword evidence="5" id="KW-1208">Phospholipid metabolism</keyword>
<dbReference type="GO" id="GO:0003841">
    <property type="term" value="F:1-acylglycerol-3-phosphate O-acyltransferase activity"/>
    <property type="evidence" value="ECO:0007669"/>
    <property type="project" value="UniProtKB-UniRule"/>
</dbReference>
<dbReference type="AlphaFoldDB" id="A0AAU9UR49"/>
<name>A0AAU9UR49_EUPED</name>
<protein>
    <recommendedName>
        <fullName evidence="5">1-acyl-sn-glycerol-3-phosphate acyltransferase</fullName>
        <ecNumber evidence="5">2.3.1.51</ecNumber>
    </recommendedName>
</protein>
<dbReference type="PANTHER" id="PTHR10434:SF53">
    <property type="entry name" value="1-ACYL-SN-GLYCEROL-3-PHOSPHATE ACYLTRANSFERASE"/>
    <property type="match status" value="1"/>
</dbReference>
<dbReference type="GO" id="GO:0006654">
    <property type="term" value="P:phosphatidic acid biosynthetic process"/>
    <property type="evidence" value="ECO:0007669"/>
    <property type="project" value="TreeGrafter"/>
</dbReference>